<dbReference type="Pfam" id="PF01134">
    <property type="entry name" value="GIDA"/>
    <property type="match status" value="1"/>
</dbReference>
<evidence type="ECO:0000256" key="1">
    <source>
        <dbReference type="ARBA" id="ARBA00001974"/>
    </source>
</evidence>
<keyword evidence="4" id="KW-1185">Reference proteome</keyword>
<dbReference type="EMBL" id="GL883091">
    <property type="protein sequence ID" value="EGG12000.1"/>
    <property type="molecule type" value="Genomic_DNA"/>
</dbReference>
<reference evidence="4" key="1">
    <citation type="journal article" date="2011" name="Proc. Natl. Acad. Sci. U.S.A.">
        <title>Obligate biotrophy features unraveled by the genomic analysis of rust fungi.</title>
        <authorList>
            <person name="Duplessis S."/>
            <person name="Cuomo C.A."/>
            <person name="Lin Y.-C."/>
            <person name="Aerts A."/>
            <person name="Tisserant E."/>
            <person name="Veneault-Fourrey C."/>
            <person name="Joly D.L."/>
            <person name="Hacquard S."/>
            <person name="Amselem J."/>
            <person name="Cantarel B.L."/>
            <person name="Chiu R."/>
            <person name="Coutinho P.M."/>
            <person name="Feau N."/>
            <person name="Field M."/>
            <person name="Frey P."/>
            <person name="Gelhaye E."/>
            <person name="Goldberg J."/>
            <person name="Grabherr M.G."/>
            <person name="Kodira C.D."/>
            <person name="Kohler A."/>
            <person name="Kuees U."/>
            <person name="Lindquist E.A."/>
            <person name="Lucas S.M."/>
            <person name="Mago R."/>
            <person name="Mauceli E."/>
            <person name="Morin E."/>
            <person name="Murat C."/>
            <person name="Pangilinan J.L."/>
            <person name="Park R."/>
            <person name="Pearson M."/>
            <person name="Quesneville H."/>
            <person name="Rouhier N."/>
            <person name="Sakthikumar S."/>
            <person name="Salamov A.A."/>
            <person name="Schmutz J."/>
            <person name="Selles B."/>
            <person name="Shapiro H."/>
            <person name="Tanguay P."/>
            <person name="Tuskan G.A."/>
            <person name="Henrissat B."/>
            <person name="Van de Peer Y."/>
            <person name="Rouze P."/>
            <person name="Ellis J.G."/>
            <person name="Dodds P.N."/>
            <person name="Schein J.E."/>
            <person name="Zhong S."/>
            <person name="Hamelin R.C."/>
            <person name="Grigoriev I.V."/>
            <person name="Szabo L.J."/>
            <person name="Martin F."/>
        </authorList>
    </citation>
    <scope>NUCLEOTIDE SEQUENCE [LARGE SCALE GENOMIC DNA]</scope>
    <source>
        <strain evidence="4">98AG31 / pathotype 3-4-7</strain>
    </source>
</reference>
<comment type="cofactor">
    <cofactor evidence="1">
        <name>FAD</name>
        <dbReference type="ChEBI" id="CHEBI:57692"/>
    </cofactor>
</comment>
<evidence type="ECO:0000313" key="4">
    <source>
        <dbReference type="Proteomes" id="UP000001072"/>
    </source>
</evidence>
<feature type="domain" description="MnmG N-terminal" evidence="2">
    <location>
        <begin position="49"/>
        <end position="123"/>
    </location>
</feature>
<organism evidence="4">
    <name type="scientific">Melampsora larici-populina (strain 98AG31 / pathotype 3-4-7)</name>
    <name type="common">Poplar leaf rust fungus</name>
    <dbReference type="NCBI Taxonomy" id="747676"/>
    <lineage>
        <taxon>Eukaryota</taxon>
        <taxon>Fungi</taxon>
        <taxon>Dikarya</taxon>
        <taxon>Basidiomycota</taxon>
        <taxon>Pucciniomycotina</taxon>
        <taxon>Pucciniomycetes</taxon>
        <taxon>Pucciniales</taxon>
        <taxon>Melampsoraceae</taxon>
        <taxon>Melampsora</taxon>
    </lineage>
</organism>
<protein>
    <recommendedName>
        <fullName evidence="2">MnmG N-terminal domain-containing protein</fullName>
    </recommendedName>
</protein>
<accession>F4R578</accession>
<proteinExistence type="predicted"/>
<dbReference type="Proteomes" id="UP000001072">
    <property type="component" value="Unassembled WGS sequence"/>
</dbReference>
<dbReference type="InterPro" id="IPR040131">
    <property type="entry name" value="MnmG_N"/>
</dbReference>
<dbReference type="HOGENOM" id="CLU_1441341_0_0_1"/>
<gene>
    <name evidence="3" type="ORF">MELLADRAFT_89168</name>
</gene>
<dbReference type="eggNOG" id="KOG2311">
    <property type="taxonomic scope" value="Eukaryota"/>
</dbReference>
<dbReference type="Gene3D" id="2.40.30.260">
    <property type="match status" value="1"/>
</dbReference>
<dbReference type="STRING" id="747676.F4R578"/>
<dbReference type="GeneID" id="18935102"/>
<evidence type="ECO:0000259" key="2">
    <source>
        <dbReference type="Pfam" id="PF01134"/>
    </source>
</evidence>
<dbReference type="AlphaFoldDB" id="F4R578"/>
<evidence type="ECO:0000313" key="3">
    <source>
        <dbReference type="EMBL" id="EGG12000.1"/>
    </source>
</evidence>
<dbReference type="KEGG" id="mlr:MELLADRAFT_89168"/>
<dbReference type="VEuPathDB" id="FungiDB:MELLADRAFT_89168"/>
<dbReference type="InParanoid" id="F4R578"/>
<dbReference type="RefSeq" id="XP_007404375.1">
    <property type="nucleotide sequence ID" value="XM_007404313.1"/>
</dbReference>
<sequence>MHICITITVPILHIWLDSLMEGRYYGQTTSIHHLKPHTAPIKRYKQLHEPNSQNTTNQLFCWKAHAETQTRDIVRNDLDKAVHIHEEVQGQPSLESEVIKFSDQDSHMVWLEPRLHTKAVEMNQPSYEVEYNHVDPKDLTTGIKFRAAASLKSTGCEDLTTLNTVPQPKNVDLDIWRRIQVKVFLPLC</sequence>
<name>F4R578_MELLP</name>